<dbReference type="InterPro" id="IPR036010">
    <property type="entry name" value="2Fe-2S_ferredoxin-like_sf"/>
</dbReference>
<dbReference type="KEGG" id="mpq:ABA45_16005"/>
<evidence type="ECO:0000259" key="7">
    <source>
        <dbReference type="PROSITE" id="PS51085"/>
    </source>
</evidence>
<dbReference type="InterPro" id="IPR039261">
    <property type="entry name" value="FNR_nucleotide-bd"/>
</dbReference>
<evidence type="ECO:0000256" key="4">
    <source>
        <dbReference type="ARBA" id="ARBA00023002"/>
    </source>
</evidence>
<dbReference type="SUPFAM" id="SSF54292">
    <property type="entry name" value="2Fe-2S ferredoxin-like"/>
    <property type="match status" value="1"/>
</dbReference>
<dbReference type="InterPro" id="IPR012349">
    <property type="entry name" value="Split_barrel_FMN-bd"/>
</dbReference>
<dbReference type="InterPro" id="IPR017938">
    <property type="entry name" value="Riboflavin_synthase-like_b-brl"/>
</dbReference>
<dbReference type="SUPFAM" id="SSF63380">
    <property type="entry name" value="Riboflavin synthase domain-like"/>
    <property type="match status" value="1"/>
</dbReference>
<keyword evidence="2" id="KW-0001">2Fe-2S</keyword>
<dbReference type="Gene3D" id="3.40.50.80">
    <property type="entry name" value="Nucleotide-binding domain of ferredoxin-NADP reductase (FNR) module"/>
    <property type="match status" value="1"/>
</dbReference>
<dbReference type="CDD" id="cd00207">
    <property type="entry name" value="fer2"/>
    <property type="match status" value="1"/>
</dbReference>
<evidence type="ECO:0000313" key="10">
    <source>
        <dbReference type="Proteomes" id="UP000036406"/>
    </source>
</evidence>
<evidence type="ECO:0000256" key="6">
    <source>
        <dbReference type="ARBA" id="ARBA00023014"/>
    </source>
</evidence>
<dbReference type="Pfam" id="PF01243">
    <property type="entry name" value="PNPOx_N"/>
    <property type="match status" value="1"/>
</dbReference>
<keyword evidence="6" id="KW-0411">Iron-sulfur</keyword>
<dbReference type="Gene3D" id="2.30.110.10">
    <property type="entry name" value="Electron Transport, Fmn-binding Protein, Chain A"/>
    <property type="match status" value="1"/>
</dbReference>
<dbReference type="InterPro" id="IPR011576">
    <property type="entry name" value="Pyridox_Oxase_N"/>
</dbReference>
<dbReference type="Proteomes" id="UP000036406">
    <property type="component" value="Chromosome"/>
</dbReference>
<dbReference type="InterPro" id="IPR001041">
    <property type="entry name" value="2Fe-2S_ferredoxin-type"/>
</dbReference>
<dbReference type="Gene3D" id="3.10.20.30">
    <property type="match status" value="1"/>
</dbReference>
<dbReference type="Gene3D" id="2.40.30.10">
    <property type="entry name" value="Translation factors"/>
    <property type="match status" value="1"/>
</dbReference>
<dbReference type="PANTHER" id="PTHR47354:SF1">
    <property type="entry name" value="CARNITINE MONOOXYGENASE REDUCTASE SUBUNIT"/>
    <property type="match status" value="1"/>
</dbReference>
<dbReference type="GO" id="GO:0016491">
    <property type="term" value="F:oxidoreductase activity"/>
    <property type="evidence" value="ECO:0007669"/>
    <property type="project" value="UniProtKB-KW"/>
</dbReference>
<evidence type="ECO:0000256" key="2">
    <source>
        <dbReference type="ARBA" id="ARBA00022714"/>
    </source>
</evidence>
<accession>A0A0H4I7Q7</accession>
<dbReference type="EMBL" id="CP011494">
    <property type="protein sequence ID" value="AKO53745.1"/>
    <property type="molecule type" value="Genomic_DNA"/>
</dbReference>
<dbReference type="InterPro" id="IPR012675">
    <property type="entry name" value="Beta-grasp_dom_sf"/>
</dbReference>
<dbReference type="SUPFAM" id="SSF52343">
    <property type="entry name" value="Ferredoxin reductase-like, C-terminal NADP-linked domain"/>
    <property type="match status" value="1"/>
</dbReference>
<dbReference type="PROSITE" id="PS51085">
    <property type="entry name" value="2FE2S_FER_2"/>
    <property type="match status" value="1"/>
</dbReference>
<dbReference type="SUPFAM" id="SSF50475">
    <property type="entry name" value="FMN-binding split barrel"/>
    <property type="match status" value="1"/>
</dbReference>
<keyword evidence="1" id="KW-0285">Flavoprotein</keyword>
<dbReference type="STRING" id="330734.ABA45_16005"/>
<proteinExistence type="predicted"/>
<sequence>MAHKFAEIAFTQTVRRVQEAMGSRSGYASMDSGPDHNNLLSEREKAFIEARDSFYMASVSETGWPYLQHRGGPAGFLKVLDQSTLGFADYSGNRQYVTTGNVLKNDRVAVFFMDYPNRVRLKLLGRMELVDGDDTPKMVRLEDDGYRARVERGMIIHIEAFDWNCPQHITPRYSQAEVDKLIELEREENRDLRSRAGQLASPNISKIGEGELELIVTGVRQLADRIRAFELRAPSGEPLPDIKPGAHIEVPVVLGSSTNEVRRYSIASNPNRRDVYEIAVFCEPDGRGGSDWIHKNYQLGSVLGVSLPINYFDIQTDTNPAVLIAGGIGITPIKSIAQALQDQTVDFELHYTGRKASAMAYLDRLQREFGPRMTSYVGDLGQRMDLERVLASAPANAEVYVCGPAKLIDGVLIAANQLGIDRERVHFERFDAQVGADARLVEVTLLRSGEVLHVTPDQTLLDAILDAGVEIPNSCRVGQCKSCAVKVLAGEPEHWDEALTPFERDSGGLMCPCVSRAKGNSLVLDI</sequence>
<feature type="domain" description="FAD-binding FR-type" evidence="8">
    <location>
        <begin position="209"/>
        <end position="315"/>
    </location>
</feature>
<dbReference type="InterPro" id="IPR050415">
    <property type="entry name" value="MRET"/>
</dbReference>
<evidence type="ECO:0000259" key="8">
    <source>
        <dbReference type="PROSITE" id="PS51384"/>
    </source>
</evidence>
<dbReference type="PANTHER" id="PTHR47354">
    <property type="entry name" value="NADH OXIDOREDUCTASE HCR"/>
    <property type="match status" value="1"/>
</dbReference>
<dbReference type="GO" id="GO:0046872">
    <property type="term" value="F:metal ion binding"/>
    <property type="evidence" value="ECO:0007669"/>
    <property type="project" value="UniProtKB-KW"/>
</dbReference>
<dbReference type="CDD" id="cd06185">
    <property type="entry name" value="PDR_like"/>
    <property type="match status" value="1"/>
</dbReference>
<evidence type="ECO:0000313" key="9">
    <source>
        <dbReference type="EMBL" id="AKO53745.1"/>
    </source>
</evidence>
<name>A0A0H4I7Q7_9GAMM</name>
<dbReference type="AlphaFoldDB" id="A0A0H4I7Q7"/>
<feature type="domain" description="2Fe-2S ferredoxin-type" evidence="7">
    <location>
        <begin position="441"/>
        <end position="526"/>
    </location>
</feature>
<organism evidence="9 10">
    <name type="scientific">Marinobacter psychrophilus</name>
    <dbReference type="NCBI Taxonomy" id="330734"/>
    <lineage>
        <taxon>Bacteria</taxon>
        <taxon>Pseudomonadati</taxon>
        <taxon>Pseudomonadota</taxon>
        <taxon>Gammaproteobacteria</taxon>
        <taxon>Pseudomonadales</taxon>
        <taxon>Marinobacteraceae</taxon>
        <taxon>Marinobacter</taxon>
    </lineage>
</organism>
<dbReference type="Pfam" id="PF00111">
    <property type="entry name" value="Fer2"/>
    <property type="match status" value="1"/>
</dbReference>
<dbReference type="PROSITE" id="PS51384">
    <property type="entry name" value="FAD_FR"/>
    <property type="match status" value="1"/>
</dbReference>
<keyword evidence="4" id="KW-0560">Oxidoreductase</keyword>
<dbReference type="InterPro" id="IPR017927">
    <property type="entry name" value="FAD-bd_FR_type"/>
</dbReference>
<dbReference type="RefSeq" id="WP_048387806.1">
    <property type="nucleotide sequence ID" value="NZ_CP011494.1"/>
</dbReference>
<evidence type="ECO:0000256" key="3">
    <source>
        <dbReference type="ARBA" id="ARBA00022723"/>
    </source>
</evidence>
<reference evidence="9 10" key="1">
    <citation type="submission" date="2015-05" db="EMBL/GenBank/DDBJ databases">
        <title>Complete genome of Marinobacter psychrophilus strain 20041T isolated from sea-ice of the Canadian Basin.</title>
        <authorList>
            <person name="Song L."/>
            <person name="Ren L."/>
            <person name="Yu Y."/>
            <person name="Wang X."/>
        </authorList>
    </citation>
    <scope>NUCLEOTIDE SEQUENCE [LARGE SCALE GENOMIC DNA]</scope>
    <source>
        <strain evidence="9 10">20041</strain>
    </source>
</reference>
<dbReference type="PRINTS" id="PR00409">
    <property type="entry name" value="PHDIOXRDTASE"/>
</dbReference>
<dbReference type="GO" id="GO:0051537">
    <property type="term" value="F:2 iron, 2 sulfur cluster binding"/>
    <property type="evidence" value="ECO:0007669"/>
    <property type="project" value="UniProtKB-KW"/>
</dbReference>
<keyword evidence="3" id="KW-0479">Metal-binding</keyword>
<evidence type="ECO:0000256" key="1">
    <source>
        <dbReference type="ARBA" id="ARBA00022630"/>
    </source>
</evidence>
<gene>
    <name evidence="9" type="ORF">ABA45_16005</name>
</gene>
<protein>
    <submittedName>
        <fullName evidence="9">Pyridoxamine 5'-phosphate oxidase</fullName>
    </submittedName>
</protein>
<evidence type="ECO:0000256" key="5">
    <source>
        <dbReference type="ARBA" id="ARBA00023004"/>
    </source>
</evidence>
<keyword evidence="5" id="KW-0408">Iron</keyword>
<dbReference type="PATRIC" id="fig|330734.3.peg.3369"/>
<keyword evidence="10" id="KW-1185">Reference proteome</keyword>